<keyword evidence="7" id="KW-1185">Reference proteome</keyword>
<dbReference type="AlphaFoldDB" id="A0A4R4ECH4"/>
<dbReference type="Gene3D" id="1.20.1330.10">
    <property type="entry name" value="f41 fragment of flagellin, N-terminal domain"/>
    <property type="match status" value="1"/>
</dbReference>
<reference evidence="6 7" key="1">
    <citation type="submission" date="2019-03" db="EMBL/GenBank/DDBJ databases">
        <authorList>
            <person name="Kim M.K.M."/>
        </authorList>
    </citation>
    <scope>NUCLEOTIDE SEQUENCE [LARGE SCALE GENOMIC DNA]</scope>
    <source>
        <strain evidence="6 7">18JY21-1</strain>
    </source>
</reference>
<evidence type="ECO:0000313" key="6">
    <source>
        <dbReference type="EMBL" id="TCZ76680.1"/>
    </source>
</evidence>
<proteinExistence type="inferred from homology"/>
<organism evidence="6 7">
    <name type="scientific">Paenibacillus albiflavus</name>
    <dbReference type="NCBI Taxonomy" id="2545760"/>
    <lineage>
        <taxon>Bacteria</taxon>
        <taxon>Bacillati</taxon>
        <taxon>Bacillota</taxon>
        <taxon>Bacilli</taxon>
        <taxon>Bacillales</taxon>
        <taxon>Paenibacillaceae</taxon>
        <taxon>Paenibacillus</taxon>
    </lineage>
</organism>
<comment type="similarity">
    <text evidence="2">Belongs to the bacterial flagellin family.</text>
</comment>
<gene>
    <name evidence="6" type="ORF">E0485_13815</name>
</gene>
<sequence>MYFPIGTTDVPRTVNSSQTDTVITDNYTTDTHTSPITSPDGRDGVNQYEKNEHIHTESTVTEEYSYERLFVSDPRFKELAVHTFDKTDVHHVSFQPSLIPNAITVGQYPDFGGLNDYSIYVNIDGVSTSLKQFTLTSSTITPNGISAIYEKDGIQLEKMMSTDGSSFKAEFKITNNSGIDQRKISVNMSFKPMYDAKYSISSPSGVPVGGTATSEQIPNSETVFSLSNEFVDFDFSFLSGGVYGQPDSVTTSADSTLSLTHDIIPSWENANFNDGDVLQFGIQLSNFNIKKDVYRVTNDITSQVDFMDQTVTTDIKDIDYITPSIEIQDSDQADQKLYIPLFNVDTDGLGITNIGVLPPANPNQSLNQLDHALSTILTFRGIYGALQNRMEHTMNNVNNSTINLSAAESRIRDADIANEMVALTKSNILTQTTQAMLTIANQNPQGVLQILK</sequence>
<name>A0A4R4ECH4_9BACL</name>
<protein>
    <recommendedName>
        <fullName evidence="5">Flagellin C-terminal domain-containing protein</fullName>
    </recommendedName>
</protein>
<dbReference type="Proteomes" id="UP000295418">
    <property type="component" value="Unassembled WGS sequence"/>
</dbReference>
<feature type="compositionally biased region" description="Polar residues" evidence="4">
    <location>
        <begin position="25"/>
        <end position="37"/>
    </location>
</feature>
<dbReference type="EMBL" id="SKFG01000012">
    <property type="protein sequence ID" value="TCZ76680.1"/>
    <property type="molecule type" value="Genomic_DNA"/>
</dbReference>
<evidence type="ECO:0000256" key="2">
    <source>
        <dbReference type="ARBA" id="ARBA00005709"/>
    </source>
</evidence>
<dbReference type="SUPFAM" id="SSF64518">
    <property type="entry name" value="Phase 1 flagellin"/>
    <property type="match status" value="1"/>
</dbReference>
<evidence type="ECO:0000259" key="5">
    <source>
        <dbReference type="Pfam" id="PF00700"/>
    </source>
</evidence>
<feature type="domain" description="Flagellin C-terminal" evidence="5">
    <location>
        <begin position="367"/>
        <end position="451"/>
    </location>
</feature>
<keyword evidence="3" id="KW-0975">Bacterial flagellum</keyword>
<evidence type="ECO:0000256" key="1">
    <source>
        <dbReference type="ARBA" id="ARBA00004365"/>
    </source>
</evidence>
<dbReference type="PANTHER" id="PTHR42792">
    <property type="entry name" value="FLAGELLIN"/>
    <property type="match status" value="1"/>
</dbReference>
<dbReference type="OrthoDB" id="9796789at2"/>
<dbReference type="InterPro" id="IPR042187">
    <property type="entry name" value="Flagellin_C_sub2"/>
</dbReference>
<dbReference type="PANTHER" id="PTHR42792:SF2">
    <property type="entry name" value="FLAGELLIN"/>
    <property type="match status" value="1"/>
</dbReference>
<comment type="subcellular location">
    <subcellularLocation>
        <location evidence="1">Bacterial flagellum</location>
    </subcellularLocation>
</comment>
<accession>A0A4R4ECH4</accession>
<dbReference type="GO" id="GO:0005198">
    <property type="term" value="F:structural molecule activity"/>
    <property type="evidence" value="ECO:0007669"/>
    <property type="project" value="InterPro"/>
</dbReference>
<evidence type="ECO:0000256" key="3">
    <source>
        <dbReference type="ARBA" id="ARBA00023143"/>
    </source>
</evidence>
<dbReference type="InterPro" id="IPR046358">
    <property type="entry name" value="Flagellin_C"/>
</dbReference>
<feature type="region of interest" description="Disordered" evidence="4">
    <location>
        <begin position="25"/>
        <end position="44"/>
    </location>
</feature>
<dbReference type="Pfam" id="PF00700">
    <property type="entry name" value="Flagellin_C"/>
    <property type="match status" value="1"/>
</dbReference>
<dbReference type="InterPro" id="IPR001492">
    <property type="entry name" value="Flagellin"/>
</dbReference>
<evidence type="ECO:0000256" key="4">
    <source>
        <dbReference type="SAM" id="MobiDB-lite"/>
    </source>
</evidence>
<dbReference type="Gene3D" id="6.10.10.10">
    <property type="entry name" value="Flagellar export chaperone, C-terminal domain"/>
    <property type="match status" value="1"/>
</dbReference>
<evidence type="ECO:0000313" key="7">
    <source>
        <dbReference type="Proteomes" id="UP000295418"/>
    </source>
</evidence>
<comment type="caution">
    <text evidence="6">The sequence shown here is derived from an EMBL/GenBank/DDBJ whole genome shotgun (WGS) entry which is preliminary data.</text>
</comment>
<dbReference type="GO" id="GO:0009288">
    <property type="term" value="C:bacterial-type flagellum"/>
    <property type="evidence" value="ECO:0007669"/>
    <property type="project" value="UniProtKB-SubCell"/>
</dbReference>